<reference evidence="2 3" key="1">
    <citation type="submission" date="2024-05" db="EMBL/GenBank/DDBJ databases">
        <authorList>
            <person name="Liu Q."/>
            <person name="Xin Y.-H."/>
        </authorList>
    </citation>
    <scope>NUCLEOTIDE SEQUENCE [LARGE SCALE GENOMIC DNA]</scope>
    <source>
        <strain evidence="2 3">CGMCC 1.10181</strain>
    </source>
</reference>
<name>A0ABU9Y154_9SPHN</name>
<sequence>MSNHHHFDITLLPILLVALCSLLFAFNAFILMPMLNRHVSNREKASAHGIRMSSATYKKFTNSVVAAHLLITIVLVGVVLYWTH</sequence>
<evidence type="ECO:0008006" key="4">
    <source>
        <dbReference type="Google" id="ProtNLM"/>
    </source>
</evidence>
<feature type="transmembrane region" description="Helical" evidence="1">
    <location>
        <begin position="12"/>
        <end position="35"/>
    </location>
</feature>
<keyword evidence="1" id="KW-1133">Transmembrane helix</keyword>
<dbReference type="RefSeq" id="WP_343887200.1">
    <property type="nucleotide sequence ID" value="NZ_BAAAEH010000002.1"/>
</dbReference>
<keyword evidence="3" id="KW-1185">Reference proteome</keyword>
<keyword evidence="1" id="KW-0812">Transmembrane</keyword>
<evidence type="ECO:0000313" key="2">
    <source>
        <dbReference type="EMBL" id="MEN2789500.1"/>
    </source>
</evidence>
<feature type="transmembrane region" description="Helical" evidence="1">
    <location>
        <begin position="60"/>
        <end position="82"/>
    </location>
</feature>
<keyword evidence="1" id="KW-0472">Membrane</keyword>
<comment type="caution">
    <text evidence="2">The sequence shown here is derived from an EMBL/GenBank/DDBJ whole genome shotgun (WGS) entry which is preliminary data.</text>
</comment>
<proteinExistence type="predicted"/>
<dbReference type="EMBL" id="JBDIME010000004">
    <property type="protein sequence ID" value="MEN2789500.1"/>
    <property type="molecule type" value="Genomic_DNA"/>
</dbReference>
<evidence type="ECO:0000313" key="3">
    <source>
        <dbReference type="Proteomes" id="UP001419910"/>
    </source>
</evidence>
<organism evidence="2 3">
    <name type="scientific">Sphingomonas oligophenolica</name>
    <dbReference type="NCBI Taxonomy" id="301154"/>
    <lineage>
        <taxon>Bacteria</taxon>
        <taxon>Pseudomonadati</taxon>
        <taxon>Pseudomonadota</taxon>
        <taxon>Alphaproteobacteria</taxon>
        <taxon>Sphingomonadales</taxon>
        <taxon>Sphingomonadaceae</taxon>
        <taxon>Sphingomonas</taxon>
    </lineage>
</organism>
<dbReference type="Proteomes" id="UP001419910">
    <property type="component" value="Unassembled WGS sequence"/>
</dbReference>
<protein>
    <recommendedName>
        <fullName evidence="4">HIG1 domain-containing protein</fullName>
    </recommendedName>
</protein>
<accession>A0ABU9Y154</accession>
<evidence type="ECO:0000256" key="1">
    <source>
        <dbReference type="SAM" id="Phobius"/>
    </source>
</evidence>
<gene>
    <name evidence="2" type="ORF">ABC974_07685</name>
</gene>